<organism evidence="3 4">
    <name type="scientific">Embleya hyalina</name>
    <dbReference type="NCBI Taxonomy" id="516124"/>
    <lineage>
        <taxon>Bacteria</taxon>
        <taxon>Bacillati</taxon>
        <taxon>Actinomycetota</taxon>
        <taxon>Actinomycetes</taxon>
        <taxon>Kitasatosporales</taxon>
        <taxon>Streptomycetaceae</taxon>
        <taxon>Embleya</taxon>
    </lineage>
</organism>
<evidence type="ECO:0000256" key="1">
    <source>
        <dbReference type="ARBA" id="ARBA00006484"/>
    </source>
</evidence>
<dbReference type="InterPro" id="IPR036291">
    <property type="entry name" value="NAD(P)-bd_dom_sf"/>
</dbReference>
<dbReference type="PRINTS" id="PR00081">
    <property type="entry name" value="GDHRDH"/>
</dbReference>
<accession>A0A401YNG8</accession>
<dbReference type="GO" id="GO:0016491">
    <property type="term" value="F:oxidoreductase activity"/>
    <property type="evidence" value="ECO:0007669"/>
    <property type="project" value="UniProtKB-KW"/>
</dbReference>
<dbReference type="PANTHER" id="PTHR43943">
    <property type="entry name" value="DEHYDROGENASE/REDUCTASE (SDR FAMILY) MEMBER 4"/>
    <property type="match status" value="1"/>
</dbReference>
<comment type="caution">
    <text evidence="3">The sequence shown here is derived from an EMBL/GenBank/DDBJ whole genome shotgun (WGS) entry which is preliminary data.</text>
</comment>
<evidence type="ECO:0000256" key="2">
    <source>
        <dbReference type="ARBA" id="ARBA00023002"/>
    </source>
</evidence>
<proteinExistence type="inferred from homology"/>
<keyword evidence="4" id="KW-1185">Reference proteome</keyword>
<dbReference type="Proteomes" id="UP000286931">
    <property type="component" value="Unassembled WGS sequence"/>
</dbReference>
<dbReference type="CDD" id="cd05233">
    <property type="entry name" value="SDR_c"/>
    <property type="match status" value="1"/>
</dbReference>
<protein>
    <submittedName>
        <fullName evidence="3">3-oxoacyl-ACP reductase</fullName>
    </submittedName>
</protein>
<dbReference type="InterPro" id="IPR002347">
    <property type="entry name" value="SDR_fam"/>
</dbReference>
<dbReference type="Pfam" id="PF13561">
    <property type="entry name" value="adh_short_C2"/>
    <property type="match status" value="1"/>
</dbReference>
<dbReference type="FunFam" id="3.40.50.720:FF:000084">
    <property type="entry name" value="Short-chain dehydrogenase reductase"/>
    <property type="match status" value="1"/>
</dbReference>
<gene>
    <name evidence="3" type="primary">fabG_5</name>
    <name evidence="3" type="ORF">EHYA_03846</name>
</gene>
<sequence>MKDTGTSAADDRSFDGRTAIVTGASRGIGRAIAAELVRRGARVCVTARDGDVLRQTVGELGPNVTIGVAGRVDDEGHQDEVVSRTLEAFGGIDFLVNNAGINPVHGPLMDLGLPAARKVVEVNALAPLAWTRKVHHAWMRRHGGAVVNISSIAALRPAENIGMYGASKAMLAHLTRQLALELAPRVRVNAVAPAVVTTSFASALYEGREAEAARPYPLRRLGHPTDVSAMVAFLLSERASWITGQVAVIDGGVTLVLPE</sequence>
<reference evidence="3 4" key="1">
    <citation type="submission" date="2018-12" db="EMBL/GenBank/DDBJ databases">
        <title>Draft genome sequence of Embleya hyalina NBRC 13850T.</title>
        <authorList>
            <person name="Komaki H."/>
            <person name="Hosoyama A."/>
            <person name="Kimura A."/>
            <person name="Ichikawa N."/>
            <person name="Tamura T."/>
        </authorList>
    </citation>
    <scope>NUCLEOTIDE SEQUENCE [LARGE SCALE GENOMIC DNA]</scope>
    <source>
        <strain evidence="3 4">NBRC 13850</strain>
    </source>
</reference>
<dbReference type="AlphaFoldDB" id="A0A401YNG8"/>
<evidence type="ECO:0000313" key="4">
    <source>
        <dbReference type="Proteomes" id="UP000286931"/>
    </source>
</evidence>
<dbReference type="NCBIfam" id="NF005559">
    <property type="entry name" value="PRK07231.1"/>
    <property type="match status" value="1"/>
</dbReference>
<dbReference type="EMBL" id="BIFH01000019">
    <property type="protein sequence ID" value="GCD96162.1"/>
    <property type="molecule type" value="Genomic_DNA"/>
</dbReference>
<dbReference type="SUPFAM" id="SSF51735">
    <property type="entry name" value="NAD(P)-binding Rossmann-fold domains"/>
    <property type="match status" value="1"/>
</dbReference>
<comment type="similarity">
    <text evidence="1">Belongs to the short-chain dehydrogenases/reductases (SDR) family.</text>
</comment>
<name>A0A401YNG8_9ACTN</name>
<evidence type="ECO:0000313" key="3">
    <source>
        <dbReference type="EMBL" id="GCD96162.1"/>
    </source>
</evidence>
<dbReference type="RefSeq" id="WP_126638283.1">
    <property type="nucleotide sequence ID" value="NZ_BIFH01000019.1"/>
</dbReference>
<dbReference type="Gene3D" id="3.40.50.720">
    <property type="entry name" value="NAD(P)-binding Rossmann-like Domain"/>
    <property type="match status" value="1"/>
</dbReference>
<dbReference type="PRINTS" id="PR00080">
    <property type="entry name" value="SDRFAMILY"/>
</dbReference>
<dbReference type="PANTHER" id="PTHR43943:SF2">
    <property type="entry name" value="DEHYDROGENASE_REDUCTASE 4"/>
    <property type="match status" value="1"/>
</dbReference>
<dbReference type="OrthoDB" id="9789398at2"/>
<keyword evidence="2" id="KW-0560">Oxidoreductase</keyword>